<accession>A0A8H3C5T9</accession>
<feature type="domain" description="DUF6593" evidence="1">
    <location>
        <begin position="10"/>
        <end position="157"/>
    </location>
</feature>
<name>A0A8H3C5T9_9AGAM</name>
<organism evidence="2 3">
    <name type="scientific">Rhizoctonia solani</name>
    <dbReference type="NCBI Taxonomy" id="456999"/>
    <lineage>
        <taxon>Eukaryota</taxon>
        <taxon>Fungi</taxon>
        <taxon>Dikarya</taxon>
        <taxon>Basidiomycota</taxon>
        <taxon>Agaricomycotina</taxon>
        <taxon>Agaricomycetes</taxon>
        <taxon>Cantharellales</taxon>
        <taxon>Ceratobasidiaceae</taxon>
        <taxon>Rhizoctonia</taxon>
    </lineage>
</organism>
<reference evidence="2" key="1">
    <citation type="submission" date="2021-01" db="EMBL/GenBank/DDBJ databases">
        <authorList>
            <person name="Kaushik A."/>
        </authorList>
    </citation>
    <scope>NUCLEOTIDE SEQUENCE</scope>
    <source>
        <strain evidence="2">AG2-2IIIB</strain>
    </source>
</reference>
<comment type="caution">
    <text evidence="2">The sequence shown here is derived from an EMBL/GenBank/DDBJ whole genome shotgun (WGS) entry which is preliminary data.</text>
</comment>
<gene>
    <name evidence="2" type="ORF">RDB_LOCUS109539</name>
</gene>
<evidence type="ECO:0000313" key="3">
    <source>
        <dbReference type="Proteomes" id="UP000663843"/>
    </source>
</evidence>
<dbReference type="Pfam" id="PF20236">
    <property type="entry name" value="DUF6593"/>
    <property type="match status" value="1"/>
</dbReference>
<dbReference type="AlphaFoldDB" id="A0A8H3C5T9"/>
<protein>
    <recommendedName>
        <fullName evidence="1">DUF6593 domain-containing protein</fullName>
    </recommendedName>
</protein>
<sequence length="176" mass="19331">MTTYTLSKTSPINTELADPNGNVVYQISTPFKLGDSETMIRRGDQVIATIQRKTFQKSTLTMGGKSSTINEVFPRSKQLSTSRVYTMPNGESFKWKDTSKLYCVSVDTGLNLATYYRTSLHLVRSKKSTLDILHDADVEKTDTLVVTWAIAEKKARDRRRARRNAASGGGGGGGGG</sequence>
<evidence type="ECO:0000313" key="2">
    <source>
        <dbReference type="EMBL" id="CAE6473598.1"/>
    </source>
</evidence>
<proteinExistence type="predicted"/>
<dbReference type="EMBL" id="CAJMWT010003527">
    <property type="protein sequence ID" value="CAE6473598.1"/>
    <property type="molecule type" value="Genomic_DNA"/>
</dbReference>
<evidence type="ECO:0000259" key="1">
    <source>
        <dbReference type="Pfam" id="PF20236"/>
    </source>
</evidence>
<dbReference type="InterPro" id="IPR046528">
    <property type="entry name" value="DUF6593"/>
</dbReference>
<dbReference type="Proteomes" id="UP000663843">
    <property type="component" value="Unassembled WGS sequence"/>
</dbReference>